<dbReference type="Proteomes" id="UP000215563">
    <property type="component" value="Unassembled WGS sequence"/>
</dbReference>
<dbReference type="RefSeq" id="WP_020634915.1">
    <property type="nucleotide sequence ID" value="NZ_KB913032.1"/>
</dbReference>
<gene>
    <name evidence="1" type="ORF">CFP75_38605</name>
</gene>
<evidence type="ECO:0000313" key="1">
    <source>
        <dbReference type="EMBL" id="OXM43413.1"/>
    </source>
</evidence>
<dbReference type="AlphaFoldDB" id="A0A229R9R8"/>
<comment type="caution">
    <text evidence="1">The sequence shown here is derived from an EMBL/GenBank/DDBJ whole genome shotgun (WGS) entry which is preliminary data.</text>
</comment>
<sequence length="262" mass="29016">MTTGQNDSPVAAFWRFDTEDERRIVRDVLYRRFPRLTGLLADSFTAVSTCDIAHPGNPDGDNDVIVEILVLLADVNGNLDRVSTEQLQDILGEGMTRSLGHVPEPHLVQKTTQLVDAKSKAIDWGALTWAATDFDGSELPEDIRPLSPPFWALLNTVEQHAAVKAVVSRSFQQTAAVLLECLEQADPLDIVYADQTPEYPDVVCETLVLLSDVYADLSRVTPERLEHVLYEALARCFGESPEEQRVPHAVNLVVERAALRTG</sequence>
<reference evidence="1 2" key="1">
    <citation type="submission" date="2017-07" db="EMBL/GenBank/DDBJ databases">
        <title>Amycolatopsis alba DSM 44262 Genome sequencing and assembly.</title>
        <authorList>
            <person name="Kaur N."/>
            <person name="Mayilraj S."/>
        </authorList>
    </citation>
    <scope>NUCLEOTIDE SEQUENCE [LARGE SCALE GENOMIC DNA]</scope>
    <source>
        <strain evidence="1 2">DSM 44262</strain>
    </source>
</reference>
<dbReference type="OrthoDB" id="5197846at2"/>
<accession>A0A229R9R8</accession>
<organism evidence="1 2">
    <name type="scientific">Amycolatopsis alba DSM 44262</name>
    <dbReference type="NCBI Taxonomy" id="1125972"/>
    <lineage>
        <taxon>Bacteria</taxon>
        <taxon>Bacillati</taxon>
        <taxon>Actinomycetota</taxon>
        <taxon>Actinomycetes</taxon>
        <taxon>Pseudonocardiales</taxon>
        <taxon>Pseudonocardiaceae</taxon>
        <taxon>Amycolatopsis</taxon>
    </lineage>
</organism>
<proteinExistence type="predicted"/>
<keyword evidence="2" id="KW-1185">Reference proteome</keyword>
<protein>
    <submittedName>
        <fullName evidence="1">Uncharacterized protein</fullName>
    </submittedName>
</protein>
<name>A0A229R9R8_AMYAL</name>
<dbReference type="EMBL" id="NMQU01000149">
    <property type="protein sequence ID" value="OXM43413.1"/>
    <property type="molecule type" value="Genomic_DNA"/>
</dbReference>
<evidence type="ECO:0000313" key="2">
    <source>
        <dbReference type="Proteomes" id="UP000215563"/>
    </source>
</evidence>